<proteinExistence type="predicted"/>
<protein>
    <submittedName>
        <fullName evidence="2">Uncharacterized protein</fullName>
    </submittedName>
</protein>
<sequence>MLRSMRWQKSEQFYWSDDEEDGPPPIIAGPVCADGDVLQYDLFHRAHSLRNTDKKKLFPNGLSNGSLDVADDTPDLPSSTLSKAKVGKSAKNRKSSVANLFASLAGRRRHIEPVVVN</sequence>
<gene>
    <name evidence="2" type="ORF">SELO1098_LOCUS21650</name>
</gene>
<dbReference type="AlphaFoldDB" id="A0A7S3HE47"/>
<evidence type="ECO:0000256" key="1">
    <source>
        <dbReference type="SAM" id="MobiDB-lite"/>
    </source>
</evidence>
<evidence type="ECO:0000313" key="2">
    <source>
        <dbReference type="EMBL" id="CAE0292800.1"/>
    </source>
</evidence>
<feature type="region of interest" description="Disordered" evidence="1">
    <location>
        <begin position="66"/>
        <end position="89"/>
    </location>
</feature>
<organism evidence="2">
    <name type="scientific">Spumella elongata</name>
    <dbReference type="NCBI Taxonomy" id="89044"/>
    <lineage>
        <taxon>Eukaryota</taxon>
        <taxon>Sar</taxon>
        <taxon>Stramenopiles</taxon>
        <taxon>Ochrophyta</taxon>
        <taxon>Chrysophyceae</taxon>
        <taxon>Chromulinales</taxon>
        <taxon>Chromulinaceae</taxon>
        <taxon>Spumella</taxon>
    </lineage>
</organism>
<reference evidence="2" key="1">
    <citation type="submission" date="2021-01" db="EMBL/GenBank/DDBJ databases">
        <authorList>
            <person name="Corre E."/>
            <person name="Pelletier E."/>
            <person name="Niang G."/>
            <person name="Scheremetjew M."/>
            <person name="Finn R."/>
            <person name="Kale V."/>
            <person name="Holt S."/>
            <person name="Cochrane G."/>
            <person name="Meng A."/>
            <person name="Brown T."/>
            <person name="Cohen L."/>
        </authorList>
    </citation>
    <scope>NUCLEOTIDE SEQUENCE</scope>
    <source>
        <strain evidence="2">CCAP 955/1</strain>
    </source>
</reference>
<accession>A0A7S3HE47</accession>
<name>A0A7S3HE47_9STRA</name>
<dbReference type="EMBL" id="HBIC01042161">
    <property type="protein sequence ID" value="CAE0292800.1"/>
    <property type="molecule type" value="Transcribed_RNA"/>
</dbReference>